<feature type="compositionally biased region" description="Low complexity" evidence="1">
    <location>
        <begin position="96"/>
        <end position="105"/>
    </location>
</feature>
<evidence type="ECO:0000256" key="1">
    <source>
        <dbReference type="SAM" id="MobiDB-lite"/>
    </source>
</evidence>
<dbReference type="EMBL" id="KF602049">
    <property type="protein sequence ID" value="AHE39432.1"/>
    <property type="molecule type" value="Genomic_DNA"/>
</dbReference>
<feature type="compositionally biased region" description="Acidic residues" evidence="1">
    <location>
        <begin position="1"/>
        <end position="15"/>
    </location>
</feature>
<keyword evidence="2" id="KW-0614">Plasmid</keyword>
<feature type="region of interest" description="Disordered" evidence="1">
    <location>
        <begin position="84"/>
        <end position="124"/>
    </location>
</feature>
<evidence type="ECO:0000313" key="2">
    <source>
        <dbReference type="EMBL" id="AHE39432.1"/>
    </source>
</evidence>
<reference evidence="2" key="1">
    <citation type="submission" date="2013-09" db="EMBL/GenBank/DDBJ databases">
        <title>Complete nucleotide sequence of Streptomyces linear plasmid pFRL4.</title>
        <authorList>
            <person name="Chen Z."/>
            <person name="Fang P."/>
            <person name="Qin Z."/>
        </authorList>
    </citation>
    <scope>NUCLEOTIDE SEQUENCE</scope>
    <source>
        <plasmid evidence="2">pFRL4</plasmid>
    </source>
</reference>
<dbReference type="AlphaFoldDB" id="V9Z4H2"/>
<geneLocation type="plasmid" evidence="2">
    <name>pFRL4</name>
</geneLocation>
<gene>
    <name evidence="2" type="ORF">pFRL4_199</name>
</gene>
<accession>V9Z4H2</accession>
<feature type="region of interest" description="Disordered" evidence="1">
    <location>
        <begin position="1"/>
        <end position="70"/>
    </location>
</feature>
<proteinExistence type="predicted"/>
<name>V9Z4H2_9ACTN</name>
<protein>
    <submittedName>
        <fullName evidence="2">Uncharacterized protein</fullName>
    </submittedName>
</protein>
<sequence>MGGVEDDAGDVDEAGVVEPVQHGLVQPAPDTGSRPDQEPPMGGRLRYPEAGRQRTPGAAGHQDVDDRGEQRLIRRVLCSAALRPHLRRRDQRLRDLPQPVRNNPTPRTPPHVEFNDASPRRTRS</sequence>
<organism evidence="2">
    <name type="scientific">Streptomyces sp. F2</name>
    <dbReference type="NCBI Taxonomy" id="317660"/>
    <lineage>
        <taxon>Bacteria</taxon>
        <taxon>Bacillati</taxon>
        <taxon>Actinomycetota</taxon>
        <taxon>Actinomycetes</taxon>
        <taxon>Kitasatosporales</taxon>
        <taxon>Streptomycetaceae</taxon>
        <taxon>Streptomyces</taxon>
    </lineage>
</organism>